<dbReference type="InterPro" id="IPR004638">
    <property type="entry name" value="EmrB-like"/>
</dbReference>
<dbReference type="Proteomes" id="UP001596113">
    <property type="component" value="Unassembled WGS sequence"/>
</dbReference>
<feature type="transmembrane region" description="Helical" evidence="8">
    <location>
        <begin position="209"/>
        <end position="227"/>
    </location>
</feature>
<feature type="domain" description="Major facilitator superfamily (MFS) profile" evidence="9">
    <location>
        <begin position="22"/>
        <end position="483"/>
    </location>
</feature>
<evidence type="ECO:0000256" key="3">
    <source>
        <dbReference type="ARBA" id="ARBA00022448"/>
    </source>
</evidence>
<dbReference type="CDD" id="cd17503">
    <property type="entry name" value="MFS_LmrB_MDR_like"/>
    <property type="match status" value="1"/>
</dbReference>
<evidence type="ECO:0000313" key="10">
    <source>
        <dbReference type="EMBL" id="MFC5402608.1"/>
    </source>
</evidence>
<dbReference type="EMBL" id="JBHSMI010000013">
    <property type="protein sequence ID" value="MFC5402608.1"/>
    <property type="molecule type" value="Genomic_DNA"/>
</dbReference>
<evidence type="ECO:0000256" key="4">
    <source>
        <dbReference type="ARBA" id="ARBA00022475"/>
    </source>
</evidence>
<dbReference type="NCBIfam" id="TIGR00711">
    <property type="entry name" value="efflux_EmrB"/>
    <property type="match status" value="1"/>
</dbReference>
<feature type="transmembrane region" description="Helical" evidence="8">
    <location>
        <begin position="239"/>
        <end position="258"/>
    </location>
</feature>
<dbReference type="SUPFAM" id="SSF103473">
    <property type="entry name" value="MFS general substrate transporter"/>
    <property type="match status" value="1"/>
</dbReference>
<sequence>MKAALSAHSAPTAERRIQKGPLLFVLIVGAFLSLLNQTVMGVALPEMMKQFHIAASSAQWLTTGFMLVNGILIPITAYLMKRFTTRQLFISSMVLLLVGTVICSVAPGFEVLLTGRLIQAAGAGIIMPLLMNVILEVFPPENRGGAMGLIGLAMIFAPAIGPTLAGLVIEHFSWRWMFYGMLPLVALVIVLSFKYLVNISETSRPRVDLFSVLLSTLGFGGLLYGLSSAGGKGWDDAEVLGSIAIGLVLLVVFCLRQLSSKEPLLDLRVFRYRAFSVTAIVNVMVTMVMYADMILLPLYLQTSRGYTVLESGELMLPGALLMGLMSPVAGKLYDRFGAKLLAVFGLLITIGGIVGMSSLGDDTSYGYIMMMNVLVRLGMSFLMMPVTTAGLNALPGNLNAHGTAASNTTRQVAGAIGTALLVTILSTRTKGHAEDLMASGASLSKQQLVVEASIQGTSDAYLFVVGLAALALVATLFLTNRKSAAVVKKEASAAQAG</sequence>
<gene>
    <name evidence="10" type="ORF">ACFPOF_07635</name>
</gene>
<evidence type="ECO:0000256" key="6">
    <source>
        <dbReference type="ARBA" id="ARBA00022989"/>
    </source>
</evidence>
<evidence type="ECO:0000256" key="5">
    <source>
        <dbReference type="ARBA" id="ARBA00022692"/>
    </source>
</evidence>
<dbReference type="Gene3D" id="1.20.1720.10">
    <property type="entry name" value="Multidrug resistance protein D"/>
    <property type="match status" value="1"/>
</dbReference>
<evidence type="ECO:0000259" key="9">
    <source>
        <dbReference type="PROSITE" id="PS50850"/>
    </source>
</evidence>
<comment type="subcellular location">
    <subcellularLocation>
        <location evidence="1">Cell membrane</location>
        <topology evidence="1">Multi-pass membrane protein</topology>
    </subcellularLocation>
</comment>
<dbReference type="Gene3D" id="1.20.1250.20">
    <property type="entry name" value="MFS general substrate transporter like domains"/>
    <property type="match status" value="1"/>
</dbReference>
<reference evidence="11" key="1">
    <citation type="journal article" date="2019" name="Int. J. Syst. Evol. Microbiol.">
        <title>The Global Catalogue of Microorganisms (GCM) 10K type strain sequencing project: providing services to taxonomists for standard genome sequencing and annotation.</title>
        <authorList>
            <consortium name="The Broad Institute Genomics Platform"/>
            <consortium name="The Broad Institute Genome Sequencing Center for Infectious Disease"/>
            <person name="Wu L."/>
            <person name="Ma J."/>
        </authorList>
    </citation>
    <scope>NUCLEOTIDE SEQUENCE [LARGE SCALE GENOMIC DNA]</scope>
    <source>
        <strain evidence="11">CGMCC 1.18575</strain>
    </source>
</reference>
<keyword evidence="3" id="KW-0813">Transport</keyword>
<feature type="transmembrane region" description="Helical" evidence="8">
    <location>
        <begin position="279"/>
        <end position="302"/>
    </location>
</feature>
<dbReference type="RefSeq" id="WP_378131208.1">
    <property type="nucleotide sequence ID" value="NZ_JBHSMI010000013.1"/>
</dbReference>
<evidence type="ECO:0000313" key="11">
    <source>
        <dbReference type="Proteomes" id="UP001596113"/>
    </source>
</evidence>
<dbReference type="InterPro" id="IPR020846">
    <property type="entry name" value="MFS_dom"/>
</dbReference>
<feature type="transmembrane region" description="Helical" evidence="8">
    <location>
        <begin position="60"/>
        <end position="79"/>
    </location>
</feature>
<proteinExistence type="inferred from homology"/>
<keyword evidence="6 8" id="KW-1133">Transmembrane helix</keyword>
<dbReference type="PROSITE" id="PS50850">
    <property type="entry name" value="MFS"/>
    <property type="match status" value="1"/>
</dbReference>
<protein>
    <submittedName>
        <fullName evidence="10">DHA2 family efflux MFS transporter permease subunit</fullName>
    </submittedName>
</protein>
<feature type="transmembrane region" description="Helical" evidence="8">
    <location>
        <begin position="176"/>
        <end position="197"/>
    </location>
</feature>
<feature type="transmembrane region" description="Helical" evidence="8">
    <location>
        <begin position="147"/>
        <end position="170"/>
    </location>
</feature>
<keyword evidence="5 8" id="KW-0812">Transmembrane</keyword>
<dbReference type="Pfam" id="PF07690">
    <property type="entry name" value="MFS_1"/>
    <property type="match status" value="1"/>
</dbReference>
<feature type="transmembrane region" description="Helical" evidence="8">
    <location>
        <begin position="340"/>
        <end position="359"/>
    </location>
</feature>
<dbReference type="PRINTS" id="PR01036">
    <property type="entry name" value="TCRTETB"/>
</dbReference>
<feature type="transmembrane region" description="Helical" evidence="8">
    <location>
        <begin position="412"/>
        <end position="429"/>
    </location>
</feature>
<feature type="transmembrane region" description="Helical" evidence="8">
    <location>
        <begin position="460"/>
        <end position="479"/>
    </location>
</feature>
<dbReference type="PANTHER" id="PTHR42718">
    <property type="entry name" value="MAJOR FACILITATOR SUPERFAMILY MULTIDRUG TRANSPORTER MFSC"/>
    <property type="match status" value="1"/>
</dbReference>
<evidence type="ECO:0000256" key="7">
    <source>
        <dbReference type="ARBA" id="ARBA00023136"/>
    </source>
</evidence>
<evidence type="ECO:0000256" key="1">
    <source>
        <dbReference type="ARBA" id="ARBA00004651"/>
    </source>
</evidence>
<feature type="transmembrane region" description="Helical" evidence="8">
    <location>
        <begin position="365"/>
        <end position="391"/>
    </location>
</feature>
<evidence type="ECO:0000256" key="8">
    <source>
        <dbReference type="SAM" id="Phobius"/>
    </source>
</evidence>
<dbReference type="PANTHER" id="PTHR42718:SF9">
    <property type="entry name" value="MAJOR FACILITATOR SUPERFAMILY MULTIDRUG TRANSPORTER MFSC"/>
    <property type="match status" value="1"/>
</dbReference>
<evidence type="ECO:0000256" key="2">
    <source>
        <dbReference type="ARBA" id="ARBA00008537"/>
    </source>
</evidence>
<comment type="caution">
    <text evidence="10">The sequence shown here is derived from an EMBL/GenBank/DDBJ whole genome shotgun (WGS) entry which is preliminary data.</text>
</comment>
<organism evidence="10 11">
    <name type="scientific">Cohnella soli</name>
    <dbReference type="NCBI Taxonomy" id="425005"/>
    <lineage>
        <taxon>Bacteria</taxon>
        <taxon>Bacillati</taxon>
        <taxon>Bacillota</taxon>
        <taxon>Bacilli</taxon>
        <taxon>Bacillales</taxon>
        <taxon>Paenibacillaceae</taxon>
        <taxon>Cohnella</taxon>
    </lineage>
</organism>
<keyword evidence="4" id="KW-1003">Cell membrane</keyword>
<keyword evidence="7 8" id="KW-0472">Membrane</keyword>
<feature type="transmembrane region" description="Helical" evidence="8">
    <location>
        <begin position="21"/>
        <end position="40"/>
    </location>
</feature>
<feature type="transmembrane region" description="Helical" evidence="8">
    <location>
        <begin position="115"/>
        <end position="135"/>
    </location>
</feature>
<dbReference type="InterPro" id="IPR011701">
    <property type="entry name" value="MFS"/>
</dbReference>
<accession>A0ABW0HPX1</accession>
<keyword evidence="11" id="KW-1185">Reference proteome</keyword>
<dbReference type="InterPro" id="IPR036259">
    <property type="entry name" value="MFS_trans_sf"/>
</dbReference>
<comment type="similarity">
    <text evidence="2">Belongs to the major facilitator superfamily. EmrB family.</text>
</comment>
<feature type="transmembrane region" description="Helical" evidence="8">
    <location>
        <begin position="314"/>
        <end position="333"/>
    </location>
</feature>
<feature type="transmembrane region" description="Helical" evidence="8">
    <location>
        <begin position="88"/>
        <end position="109"/>
    </location>
</feature>
<name>A0ABW0HPX1_9BACL</name>